<evidence type="ECO:0000313" key="2">
    <source>
        <dbReference type="EMBL" id="GAG81994.1"/>
    </source>
</evidence>
<name>X1AIS1_9ZZZZ</name>
<dbReference type="GO" id="GO:0016757">
    <property type="term" value="F:glycosyltransferase activity"/>
    <property type="evidence" value="ECO:0007669"/>
    <property type="project" value="InterPro"/>
</dbReference>
<feature type="non-terminal residue" evidence="2">
    <location>
        <position position="1"/>
    </location>
</feature>
<dbReference type="InterPro" id="IPR001296">
    <property type="entry name" value="Glyco_trans_1"/>
</dbReference>
<accession>X1AIS1</accession>
<dbReference type="EMBL" id="BART01009866">
    <property type="protein sequence ID" value="GAG81994.1"/>
    <property type="molecule type" value="Genomic_DNA"/>
</dbReference>
<feature type="domain" description="Glycosyl transferase family 1" evidence="1">
    <location>
        <begin position="27"/>
        <end position="94"/>
    </location>
</feature>
<comment type="caution">
    <text evidence="2">The sequence shown here is derived from an EMBL/GenBank/DDBJ whole genome shotgun (WGS) entry which is preliminary data.</text>
</comment>
<gene>
    <name evidence="2" type="ORF">S01H4_21714</name>
</gene>
<dbReference type="Pfam" id="PF00534">
    <property type="entry name" value="Glycos_transf_1"/>
    <property type="match status" value="1"/>
</dbReference>
<dbReference type="SUPFAM" id="SSF53756">
    <property type="entry name" value="UDP-Glycosyltransferase/glycogen phosphorylase"/>
    <property type="match status" value="1"/>
</dbReference>
<dbReference type="AlphaFoldDB" id="X1AIS1"/>
<reference evidence="2" key="1">
    <citation type="journal article" date="2014" name="Front. Microbiol.">
        <title>High frequency of phylogenetically diverse reductive dehalogenase-homologous genes in deep subseafloor sedimentary metagenomes.</title>
        <authorList>
            <person name="Kawai M."/>
            <person name="Futagami T."/>
            <person name="Toyoda A."/>
            <person name="Takaki Y."/>
            <person name="Nishi S."/>
            <person name="Hori S."/>
            <person name="Arai W."/>
            <person name="Tsubouchi T."/>
            <person name="Morono Y."/>
            <person name="Uchiyama I."/>
            <person name="Ito T."/>
            <person name="Fujiyama A."/>
            <person name="Inagaki F."/>
            <person name="Takami H."/>
        </authorList>
    </citation>
    <scope>NUCLEOTIDE SEQUENCE</scope>
    <source>
        <strain evidence="2">Expedition CK06-06</strain>
    </source>
</reference>
<dbReference type="Gene3D" id="3.40.50.2000">
    <property type="entry name" value="Glycogen Phosphorylase B"/>
    <property type="match status" value="2"/>
</dbReference>
<sequence length="119" mass="13455">SEIPKYICLSDIGLSPIVPSDNYIMSSPTKVMEYLACGIPVVGNREILDMRDIICESKGGILVDFDAESFADGMKALARNNQMKLNMGEDGRKWVINNRSYIEIANKLEKKYYKILSER</sequence>
<organism evidence="2">
    <name type="scientific">marine sediment metagenome</name>
    <dbReference type="NCBI Taxonomy" id="412755"/>
    <lineage>
        <taxon>unclassified sequences</taxon>
        <taxon>metagenomes</taxon>
        <taxon>ecological metagenomes</taxon>
    </lineage>
</organism>
<evidence type="ECO:0000259" key="1">
    <source>
        <dbReference type="Pfam" id="PF00534"/>
    </source>
</evidence>
<protein>
    <recommendedName>
        <fullName evidence="1">Glycosyl transferase family 1 domain-containing protein</fullName>
    </recommendedName>
</protein>
<proteinExistence type="predicted"/>